<dbReference type="Proteomes" id="UP001596378">
    <property type="component" value="Unassembled WGS sequence"/>
</dbReference>
<feature type="repeat" description="TPR" evidence="1">
    <location>
        <begin position="40"/>
        <end position="73"/>
    </location>
</feature>
<proteinExistence type="predicted"/>
<dbReference type="InterPro" id="IPR019734">
    <property type="entry name" value="TPR_rpt"/>
</dbReference>
<dbReference type="InterPro" id="IPR011990">
    <property type="entry name" value="TPR-like_helical_dom_sf"/>
</dbReference>
<keyword evidence="1" id="KW-0802">TPR repeat</keyword>
<reference evidence="3" key="1">
    <citation type="journal article" date="2019" name="Int. J. Syst. Evol. Microbiol.">
        <title>The Global Catalogue of Microorganisms (GCM) 10K type strain sequencing project: providing services to taxonomists for standard genome sequencing and annotation.</title>
        <authorList>
            <consortium name="The Broad Institute Genomics Platform"/>
            <consortium name="The Broad Institute Genome Sequencing Center for Infectious Disease"/>
            <person name="Wu L."/>
            <person name="Ma J."/>
        </authorList>
    </citation>
    <scope>NUCLEOTIDE SEQUENCE [LARGE SCALE GENOMIC DNA]</scope>
    <source>
        <strain evidence="3">KCTC 12907</strain>
    </source>
</reference>
<dbReference type="RefSeq" id="WP_378047135.1">
    <property type="nucleotide sequence ID" value="NZ_JBHMDN010000012.1"/>
</dbReference>
<dbReference type="PANTHER" id="PTHR12558">
    <property type="entry name" value="CELL DIVISION CYCLE 16,23,27"/>
    <property type="match status" value="1"/>
</dbReference>
<evidence type="ECO:0000313" key="2">
    <source>
        <dbReference type="EMBL" id="MFC7147200.1"/>
    </source>
</evidence>
<evidence type="ECO:0000256" key="1">
    <source>
        <dbReference type="PROSITE-ProRule" id="PRU00339"/>
    </source>
</evidence>
<dbReference type="SMART" id="SM00028">
    <property type="entry name" value="TPR"/>
    <property type="match status" value="3"/>
</dbReference>
<organism evidence="2 3">
    <name type="scientific">Cohnella cellulosilytica</name>
    <dbReference type="NCBI Taxonomy" id="986710"/>
    <lineage>
        <taxon>Bacteria</taxon>
        <taxon>Bacillati</taxon>
        <taxon>Bacillota</taxon>
        <taxon>Bacilli</taxon>
        <taxon>Bacillales</taxon>
        <taxon>Paenibacillaceae</taxon>
        <taxon>Cohnella</taxon>
    </lineage>
</organism>
<sequence length="185" mass="21253">MVGINGETCIRSAYDAIFQGDFEAAVQWFGQAIELEPDNAEYYFRGSITCARSGKHAQAMDYAKKAADLDPEEPSYRLHLRMLQARERFAEARWLLSQPEPDVGRSVVLLREAVQLDPLSAQAKLLLGIAYRAQRQYDLALDSLRDALQLDPSLGEARKWLGEIRAERRRLLKQQYSHYHSKRNR</sequence>
<dbReference type="PROSITE" id="PS50293">
    <property type="entry name" value="TPR_REGION"/>
    <property type="match status" value="1"/>
</dbReference>
<gene>
    <name evidence="2" type="ORF">ACFQMJ_01520</name>
</gene>
<feature type="repeat" description="TPR" evidence="1">
    <location>
        <begin position="121"/>
        <end position="154"/>
    </location>
</feature>
<evidence type="ECO:0000313" key="3">
    <source>
        <dbReference type="Proteomes" id="UP001596378"/>
    </source>
</evidence>
<dbReference type="SUPFAM" id="SSF48452">
    <property type="entry name" value="TPR-like"/>
    <property type="match status" value="1"/>
</dbReference>
<dbReference type="Gene3D" id="1.25.40.10">
    <property type="entry name" value="Tetratricopeptide repeat domain"/>
    <property type="match status" value="2"/>
</dbReference>
<dbReference type="Pfam" id="PF13432">
    <property type="entry name" value="TPR_16"/>
    <property type="match status" value="2"/>
</dbReference>
<keyword evidence="3" id="KW-1185">Reference proteome</keyword>
<dbReference type="PANTHER" id="PTHR12558:SF13">
    <property type="entry name" value="CELL DIVISION CYCLE PROTEIN 27 HOMOLOG"/>
    <property type="match status" value="1"/>
</dbReference>
<accession>A0ABW2F232</accession>
<protein>
    <submittedName>
        <fullName evidence="2">Tetratricopeptide repeat protein</fullName>
    </submittedName>
</protein>
<dbReference type="PROSITE" id="PS50005">
    <property type="entry name" value="TPR"/>
    <property type="match status" value="3"/>
</dbReference>
<name>A0ABW2F232_9BACL</name>
<comment type="caution">
    <text evidence="2">The sequence shown here is derived from an EMBL/GenBank/DDBJ whole genome shotgun (WGS) entry which is preliminary data.</text>
</comment>
<feature type="repeat" description="TPR" evidence="1">
    <location>
        <begin position="6"/>
        <end position="39"/>
    </location>
</feature>
<dbReference type="EMBL" id="JBHTAI010000001">
    <property type="protein sequence ID" value="MFC7147200.1"/>
    <property type="molecule type" value="Genomic_DNA"/>
</dbReference>